<dbReference type="EMBL" id="JARBHB010000005">
    <property type="protein sequence ID" value="KAJ8884118.1"/>
    <property type="molecule type" value="Genomic_DNA"/>
</dbReference>
<feature type="region of interest" description="Disordered" evidence="1">
    <location>
        <begin position="293"/>
        <end position="338"/>
    </location>
</feature>
<gene>
    <name evidence="2" type="ORF">PR048_015975</name>
</gene>
<evidence type="ECO:0000313" key="2">
    <source>
        <dbReference type="EMBL" id="KAJ8884118.1"/>
    </source>
</evidence>
<sequence>MHYNCIITTNGPALNIEALRADEGEMRHVRDGLQTRESETTDLYDVALARMGKQTWRIDTFTLRRSHSQSFINTDYVIFIKTERAQISEWQLSSQIREKANSKQTEIRGGWTLRRLALLGSDSPVILRLSLIGLHPSLNASTVPRRGQADVSERLADEGKTACSSLPCAQRQWDNRRTCMGRPQRSDARCSSDLLCDWSRDLSTATHTSCRAVGRPDFCLSLFYPVRNSLCYQRSIVLLGQLLCEDSSCISYALSSMWTFIFPDTTNKPLSTPQQGRKLKFSPQVSTLQRYLSPREAGNKQGASERGKAPTSTERVTAARQSTIDTSSPPQRGDVSVSRVGNLPRRADISRHRCDAPDNYMAPDTACLPFCRFPH</sequence>
<proteinExistence type="predicted"/>
<name>A0ABQ9HIG5_9NEOP</name>
<organism evidence="2 3">
    <name type="scientific">Dryococelus australis</name>
    <dbReference type="NCBI Taxonomy" id="614101"/>
    <lineage>
        <taxon>Eukaryota</taxon>
        <taxon>Metazoa</taxon>
        <taxon>Ecdysozoa</taxon>
        <taxon>Arthropoda</taxon>
        <taxon>Hexapoda</taxon>
        <taxon>Insecta</taxon>
        <taxon>Pterygota</taxon>
        <taxon>Neoptera</taxon>
        <taxon>Polyneoptera</taxon>
        <taxon>Phasmatodea</taxon>
        <taxon>Verophasmatodea</taxon>
        <taxon>Anareolatae</taxon>
        <taxon>Phasmatidae</taxon>
        <taxon>Eurycanthinae</taxon>
        <taxon>Dryococelus</taxon>
    </lineage>
</organism>
<dbReference type="Proteomes" id="UP001159363">
    <property type="component" value="Chromosome 4"/>
</dbReference>
<accession>A0ABQ9HIG5</accession>
<evidence type="ECO:0000256" key="1">
    <source>
        <dbReference type="SAM" id="MobiDB-lite"/>
    </source>
</evidence>
<protein>
    <submittedName>
        <fullName evidence="2">Uncharacterized protein</fullName>
    </submittedName>
</protein>
<reference evidence="2 3" key="1">
    <citation type="submission" date="2023-02" db="EMBL/GenBank/DDBJ databases">
        <title>LHISI_Scaffold_Assembly.</title>
        <authorList>
            <person name="Stuart O.P."/>
            <person name="Cleave R."/>
            <person name="Magrath M.J.L."/>
            <person name="Mikheyev A.S."/>
        </authorList>
    </citation>
    <scope>NUCLEOTIDE SEQUENCE [LARGE SCALE GENOMIC DNA]</scope>
    <source>
        <strain evidence="2">Daus_M_001</strain>
        <tissue evidence="2">Leg muscle</tissue>
    </source>
</reference>
<keyword evidence="3" id="KW-1185">Reference proteome</keyword>
<evidence type="ECO:0000313" key="3">
    <source>
        <dbReference type="Proteomes" id="UP001159363"/>
    </source>
</evidence>
<comment type="caution">
    <text evidence="2">The sequence shown here is derived from an EMBL/GenBank/DDBJ whole genome shotgun (WGS) entry which is preliminary data.</text>
</comment>
<feature type="compositionally biased region" description="Polar residues" evidence="1">
    <location>
        <begin position="310"/>
        <end position="330"/>
    </location>
</feature>